<protein>
    <recommendedName>
        <fullName evidence="1">CBS domain-containing protein</fullName>
    </recommendedName>
</protein>
<evidence type="ECO:0000259" key="1">
    <source>
        <dbReference type="PROSITE" id="PS51371"/>
    </source>
</evidence>
<name>A0A0W8F083_9ZZZZ</name>
<dbReference type="InterPro" id="IPR000644">
    <property type="entry name" value="CBS_dom"/>
</dbReference>
<accession>A0A0W8F083</accession>
<feature type="domain" description="CBS" evidence="1">
    <location>
        <begin position="9"/>
        <end position="62"/>
    </location>
</feature>
<dbReference type="PROSITE" id="PS51371">
    <property type="entry name" value="CBS"/>
    <property type="match status" value="1"/>
</dbReference>
<organism evidence="2">
    <name type="scientific">hydrocarbon metagenome</name>
    <dbReference type="NCBI Taxonomy" id="938273"/>
    <lineage>
        <taxon>unclassified sequences</taxon>
        <taxon>metagenomes</taxon>
        <taxon>ecological metagenomes</taxon>
    </lineage>
</organism>
<dbReference type="AlphaFoldDB" id="A0A0W8F083"/>
<evidence type="ECO:0000313" key="2">
    <source>
        <dbReference type="EMBL" id="KUG14255.1"/>
    </source>
</evidence>
<dbReference type="EMBL" id="LNQE01001681">
    <property type="protein sequence ID" value="KUG14255.1"/>
    <property type="molecule type" value="Genomic_DNA"/>
</dbReference>
<dbReference type="Gene3D" id="3.10.580.10">
    <property type="entry name" value="CBS-domain"/>
    <property type="match status" value="1"/>
</dbReference>
<dbReference type="InterPro" id="IPR046342">
    <property type="entry name" value="CBS_dom_sf"/>
</dbReference>
<comment type="caution">
    <text evidence="2">The sequence shown here is derived from an EMBL/GenBank/DDBJ whole genome shotgun (WGS) entry which is preliminary data.</text>
</comment>
<reference evidence="2" key="1">
    <citation type="journal article" date="2015" name="Proc. Natl. Acad. Sci. U.S.A.">
        <title>Networks of energetic and metabolic interactions define dynamics in microbial communities.</title>
        <authorList>
            <person name="Embree M."/>
            <person name="Liu J.K."/>
            <person name="Al-Bassam M.M."/>
            <person name="Zengler K."/>
        </authorList>
    </citation>
    <scope>NUCLEOTIDE SEQUENCE</scope>
</reference>
<dbReference type="SUPFAM" id="SSF54631">
    <property type="entry name" value="CBS-domain pair"/>
    <property type="match status" value="1"/>
</dbReference>
<gene>
    <name evidence="2" type="ORF">ASZ90_016100</name>
</gene>
<proteinExistence type="predicted"/>
<sequence length="62" mass="6640">MPLDAPVGMATSSRLITAPVGISIHEAAQTMAAQHIRRLPLMKKKTLAGVITARDLVEAYAR</sequence>
<dbReference type="Pfam" id="PF00571">
    <property type="entry name" value="CBS"/>
    <property type="match status" value="1"/>
</dbReference>